<sequence length="168" mass="18910">MLHIRLLESSDAAQYQALRLRGLMTNPEAFGSTYEREVDFTLAFVEERLKPVEGKFTLGAFDAEGQLVGIVTFVRESSAKISHKGNVYGMYTAPEVRGQGAGRALLLALIDRARGCSGLEQINLAVITDNAPARRLYQSLGFITYGTEQRALKYEEQYWDEDYMVFRL</sequence>
<protein>
    <submittedName>
        <fullName evidence="2">L-amino acid N-acyltransferase YncA</fullName>
    </submittedName>
</protein>
<dbReference type="RefSeq" id="WP_245946479.1">
    <property type="nucleotide sequence ID" value="NZ_CP054613.1"/>
</dbReference>
<dbReference type="PANTHER" id="PTHR43617:SF20">
    <property type="entry name" value="N-ALPHA-ACETYLTRANSFERASE RIMI"/>
    <property type="match status" value="1"/>
</dbReference>
<dbReference type="AlphaFoldDB" id="A0A2V2Z4A4"/>
<dbReference type="PROSITE" id="PS51186">
    <property type="entry name" value="GNAT"/>
    <property type="match status" value="1"/>
</dbReference>
<keyword evidence="2" id="KW-0808">Transferase</keyword>
<dbReference type="PANTHER" id="PTHR43617">
    <property type="entry name" value="L-AMINO ACID N-ACETYLTRANSFERASE"/>
    <property type="match status" value="1"/>
</dbReference>
<dbReference type="EMBL" id="QGTQ01000001">
    <property type="protein sequence ID" value="PWW08640.1"/>
    <property type="molecule type" value="Genomic_DNA"/>
</dbReference>
<dbReference type="Proteomes" id="UP000246635">
    <property type="component" value="Unassembled WGS sequence"/>
</dbReference>
<dbReference type="Gene3D" id="3.40.630.30">
    <property type="match status" value="1"/>
</dbReference>
<name>A0A2V2Z4A4_9BACL</name>
<dbReference type="InterPro" id="IPR016181">
    <property type="entry name" value="Acyl_CoA_acyltransferase"/>
</dbReference>
<dbReference type="Pfam" id="PF00583">
    <property type="entry name" value="Acetyltransf_1"/>
    <property type="match status" value="1"/>
</dbReference>
<dbReference type="InterPro" id="IPR000182">
    <property type="entry name" value="GNAT_dom"/>
</dbReference>
<evidence type="ECO:0000259" key="1">
    <source>
        <dbReference type="PROSITE" id="PS51186"/>
    </source>
</evidence>
<dbReference type="CDD" id="cd04301">
    <property type="entry name" value="NAT_SF"/>
    <property type="match status" value="1"/>
</dbReference>
<dbReference type="GO" id="GO:0016747">
    <property type="term" value="F:acyltransferase activity, transferring groups other than amino-acyl groups"/>
    <property type="evidence" value="ECO:0007669"/>
    <property type="project" value="InterPro"/>
</dbReference>
<proteinExistence type="predicted"/>
<dbReference type="InterPro" id="IPR050276">
    <property type="entry name" value="MshD_Acetyltransferase"/>
</dbReference>
<keyword evidence="2" id="KW-0012">Acyltransferase</keyword>
<reference evidence="2 3" key="1">
    <citation type="submission" date="2018-05" db="EMBL/GenBank/DDBJ databases">
        <title>Genomic Encyclopedia of Type Strains, Phase III (KMG-III): the genomes of soil and plant-associated and newly described type strains.</title>
        <authorList>
            <person name="Whitman W."/>
        </authorList>
    </citation>
    <scope>NUCLEOTIDE SEQUENCE [LARGE SCALE GENOMIC DNA]</scope>
    <source>
        <strain evidence="2 3">CECT 5696</strain>
    </source>
</reference>
<dbReference type="SUPFAM" id="SSF55729">
    <property type="entry name" value="Acyl-CoA N-acyltransferases (Nat)"/>
    <property type="match status" value="1"/>
</dbReference>
<accession>A0A2V2Z4A4</accession>
<organism evidence="2 3">
    <name type="scientific">Paenibacillus cellulosilyticus</name>
    <dbReference type="NCBI Taxonomy" id="375489"/>
    <lineage>
        <taxon>Bacteria</taxon>
        <taxon>Bacillati</taxon>
        <taxon>Bacillota</taxon>
        <taxon>Bacilli</taxon>
        <taxon>Bacillales</taxon>
        <taxon>Paenibacillaceae</taxon>
        <taxon>Paenibacillus</taxon>
    </lineage>
</organism>
<feature type="domain" description="N-acetyltransferase" evidence="1">
    <location>
        <begin position="2"/>
        <end position="168"/>
    </location>
</feature>
<gene>
    <name evidence="2" type="ORF">DFQ01_101364</name>
</gene>
<evidence type="ECO:0000313" key="2">
    <source>
        <dbReference type="EMBL" id="PWW08640.1"/>
    </source>
</evidence>
<comment type="caution">
    <text evidence="2">The sequence shown here is derived from an EMBL/GenBank/DDBJ whole genome shotgun (WGS) entry which is preliminary data.</text>
</comment>
<keyword evidence="3" id="KW-1185">Reference proteome</keyword>
<evidence type="ECO:0000313" key="3">
    <source>
        <dbReference type="Proteomes" id="UP000246635"/>
    </source>
</evidence>